<evidence type="ECO:0000313" key="2">
    <source>
        <dbReference type="Proteomes" id="UP000265300"/>
    </source>
</evidence>
<feature type="compositionally biased region" description="Gly residues" evidence="1">
    <location>
        <begin position="55"/>
        <end position="66"/>
    </location>
</feature>
<dbReference type="FunCoup" id="A0A340XQU7">
    <property type="interactions" value="451"/>
</dbReference>
<dbReference type="RefSeq" id="XP_007462582.1">
    <property type="nucleotide sequence ID" value="XM_007462520.1"/>
</dbReference>
<dbReference type="InParanoid" id="A0A340XQU7"/>
<feature type="compositionally biased region" description="Polar residues" evidence="1">
    <location>
        <begin position="330"/>
        <end position="339"/>
    </location>
</feature>
<evidence type="ECO:0000256" key="1">
    <source>
        <dbReference type="SAM" id="MobiDB-lite"/>
    </source>
</evidence>
<dbReference type="Proteomes" id="UP000265300">
    <property type="component" value="Unplaced"/>
</dbReference>
<dbReference type="CTD" id="57099"/>
<dbReference type="AlphaFoldDB" id="A0A340XQU7"/>
<dbReference type="PANTHER" id="PTHR16524">
    <property type="entry name" value="CELL DEATH REGULATOR AVEN"/>
    <property type="match status" value="1"/>
</dbReference>
<feature type="region of interest" description="Disordered" evidence="1">
    <location>
        <begin position="1"/>
        <end position="135"/>
    </location>
</feature>
<accession>A0A340XQU7</accession>
<proteinExistence type="predicted"/>
<feature type="compositionally biased region" description="Basic and acidic residues" evidence="1">
    <location>
        <begin position="113"/>
        <end position="122"/>
    </location>
</feature>
<protein>
    <submittedName>
        <fullName evidence="3">Cell death regulator Aven</fullName>
    </submittedName>
</protein>
<dbReference type="InterPro" id="IPR026187">
    <property type="entry name" value="Aven"/>
</dbReference>
<feature type="region of interest" description="Disordered" evidence="1">
    <location>
        <begin position="207"/>
        <end position="234"/>
    </location>
</feature>
<feature type="compositionally biased region" description="Acidic residues" evidence="1">
    <location>
        <begin position="83"/>
        <end position="97"/>
    </location>
</feature>
<organism evidence="2 3">
    <name type="scientific">Lipotes vexillifer</name>
    <name type="common">Yangtze river dolphin</name>
    <dbReference type="NCBI Taxonomy" id="118797"/>
    <lineage>
        <taxon>Eukaryota</taxon>
        <taxon>Metazoa</taxon>
        <taxon>Chordata</taxon>
        <taxon>Craniata</taxon>
        <taxon>Vertebrata</taxon>
        <taxon>Euteleostomi</taxon>
        <taxon>Mammalia</taxon>
        <taxon>Eutheria</taxon>
        <taxon>Laurasiatheria</taxon>
        <taxon>Artiodactyla</taxon>
        <taxon>Whippomorpha</taxon>
        <taxon>Cetacea</taxon>
        <taxon>Odontoceti</taxon>
        <taxon>Lipotidae</taxon>
        <taxon>Lipotes</taxon>
    </lineage>
</organism>
<feature type="compositionally biased region" description="Acidic residues" evidence="1">
    <location>
        <begin position="303"/>
        <end position="316"/>
    </location>
</feature>
<keyword evidence="2" id="KW-1185">Reference proteome</keyword>
<reference evidence="3" key="1">
    <citation type="submission" date="2025-08" db="UniProtKB">
        <authorList>
            <consortium name="RefSeq"/>
        </authorList>
    </citation>
    <scope>IDENTIFICATION</scope>
</reference>
<dbReference type="KEGG" id="lve:103077383"/>
<dbReference type="GeneID" id="103077383"/>
<feature type="region of interest" description="Disordered" evidence="1">
    <location>
        <begin position="298"/>
        <end position="354"/>
    </location>
</feature>
<feature type="compositionally biased region" description="Polar residues" evidence="1">
    <location>
        <begin position="126"/>
        <end position="135"/>
    </location>
</feature>
<name>A0A340XQU7_LIPVE</name>
<dbReference type="OrthoDB" id="6338233at2759"/>
<dbReference type="GO" id="GO:0010972">
    <property type="term" value="P:negative regulation of G2/M transition of mitotic cell cycle"/>
    <property type="evidence" value="ECO:0007669"/>
    <property type="project" value="TreeGrafter"/>
</dbReference>
<evidence type="ECO:0000313" key="3">
    <source>
        <dbReference type="RefSeq" id="XP_007462582.1"/>
    </source>
</evidence>
<gene>
    <name evidence="3" type="primary">AVEN</name>
</gene>
<feature type="compositionally biased region" description="Acidic residues" evidence="1">
    <location>
        <begin position="342"/>
        <end position="354"/>
    </location>
</feature>
<sequence>MQAERGARGGRGRRPGRGRPSGDRDRERAGAPAAVARGGGGDGGGRRGRGRGFRGSRGGRGGGGPRGGRREPGGRGAGASAPVEDDSDAETYGEENEEQGHYSKRKIVSNWDRYQDTEKEVDNESGESQRGTDFSVLLSSAGDSFSQFRFAEEKEWDSEASYLKQNSAFYVDCESLVRALQELPLSLRLNVAAELVQTALPLELPQVKPKRNNDGKGLGMQLKGPLGPGGKGSISELKSAAAGCPMYLGKDSLGPGPSKWSQNPASPLQSAADDLEELDLLLNLDASVKERGDILADQTAQDLESEKDEEVAQEETDPAKPSALEGKNVASEQPSTSRNVTEEELEDWLDSMIS</sequence>
<dbReference type="PANTHER" id="PTHR16524:SF2">
    <property type="entry name" value="CELL DEATH REGULATOR AVEN"/>
    <property type="match status" value="1"/>
</dbReference>
<feature type="compositionally biased region" description="Basic and acidic residues" evidence="1">
    <location>
        <begin position="20"/>
        <end position="29"/>
    </location>
</feature>
<dbReference type="STRING" id="118797.A0A340XQU7"/>
<feature type="compositionally biased region" description="Basic residues" evidence="1">
    <location>
        <begin position="8"/>
        <end position="17"/>
    </location>
</feature>